<feature type="region of interest" description="Disordered" evidence="1">
    <location>
        <begin position="145"/>
        <end position="183"/>
    </location>
</feature>
<feature type="region of interest" description="Disordered" evidence="1">
    <location>
        <begin position="306"/>
        <end position="327"/>
    </location>
</feature>
<feature type="region of interest" description="Disordered" evidence="1">
    <location>
        <begin position="453"/>
        <end position="577"/>
    </location>
</feature>
<feature type="compositionally biased region" description="Low complexity" evidence="1">
    <location>
        <begin position="257"/>
        <end position="269"/>
    </location>
</feature>
<dbReference type="AlphaFoldDB" id="A0A165FTB8"/>
<sequence>MEGFLSLPPERSSILGRSPWKFLVKSTAHALNASQEDRLRIACTLLGNKQNPRALANRRTARAQTLYNVVRGEFQYTSKRLVKLDLIDHKNCIRERHGKLTFGRLQNDSDCIVRYPLSRFRTCFVEDIMRRKPGPARPTLILELEQEAPGTPTGGRRRSSQNSVASPFSSKSRQRTLLFRSDENRPSPSLLEWRDAILQHMSQVSPGVDFNPNFSFGRSKGFSLSSSTRPTLPHLQQSYHSTTSGYPPSVLLSPTCSIGSNRSEMSSSNSDKKSHFSKISDLPSPMVDSPVTPMAAASLNPGLASLYSQPSPGSPHSPILPSSSTINALPKPRETILDRAFMMNYIPGSERVSTPGLSSIARFEALMEEMDLEKKTEKGKTNSPRNNDDGHDDSELDPLENTPPTHVTNTPTTATATGSGSGNTLPPAAQSSTAAAAAPLPDAAGLRSSFQSSDLPFRQTTPPVIPNSTSTHKASSSNRVRSRPTSLALPSRSSYRWNDAPESPDRSGLGATDSRRSSQSVKRQSLSDFTRRVSSTGSVLLARSFTAESSSGSPRSSAFSDHSEDVDDDGMFHTNKLSAMPKHSSRFLLDGAPF</sequence>
<feature type="compositionally biased region" description="Polar residues" evidence="1">
    <location>
        <begin position="453"/>
        <end position="485"/>
    </location>
</feature>
<feature type="region of interest" description="Disordered" evidence="1">
    <location>
        <begin position="222"/>
        <end position="284"/>
    </location>
</feature>
<keyword evidence="3" id="KW-1185">Reference proteome</keyword>
<gene>
    <name evidence="2" type="ORF">L228DRAFT_262378</name>
</gene>
<evidence type="ECO:0000313" key="2">
    <source>
        <dbReference type="EMBL" id="KZF21351.1"/>
    </source>
</evidence>
<dbReference type="Proteomes" id="UP000076632">
    <property type="component" value="Unassembled WGS sequence"/>
</dbReference>
<dbReference type="EMBL" id="KV407461">
    <property type="protein sequence ID" value="KZF21351.1"/>
    <property type="molecule type" value="Genomic_DNA"/>
</dbReference>
<protein>
    <submittedName>
        <fullName evidence="2">Uncharacterized protein</fullName>
    </submittedName>
</protein>
<evidence type="ECO:0000313" key="3">
    <source>
        <dbReference type="Proteomes" id="UP000076632"/>
    </source>
</evidence>
<dbReference type="GeneID" id="28899550"/>
<feature type="compositionally biased region" description="Polar residues" evidence="1">
    <location>
        <begin position="160"/>
        <end position="171"/>
    </location>
</feature>
<proteinExistence type="predicted"/>
<feature type="compositionally biased region" description="Polar residues" evidence="1">
    <location>
        <begin position="222"/>
        <end position="256"/>
    </location>
</feature>
<name>A0A165FTB8_XYLHT</name>
<feature type="compositionally biased region" description="Low complexity" evidence="1">
    <location>
        <begin position="402"/>
        <end position="440"/>
    </location>
</feature>
<evidence type="ECO:0000256" key="1">
    <source>
        <dbReference type="SAM" id="MobiDB-lite"/>
    </source>
</evidence>
<feature type="compositionally biased region" description="Low complexity" evidence="1">
    <location>
        <begin position="549"/>
        <end position="560"/>
    </location>
</feature>
<accession>A0A165FTB8</accession>
<feature type="compositionally biased region" description="Low complexity" evidence="1">
    <location>
        <begin position="517"/>
        <end position="527"/>
    </location>
</feature>
<organism evidence="2 3">
    <name type="scientific">Xylona heveae (strain CBS 132557 / TC161)</name>
    <dbReference type="NCBI Taxonomy" id="1328760"/>
    <lineage>
        <taxon>Eukaryota</taxon>
        <taxon>Fungi</taxon>
        <taxon>Dikarya</taxon>
        <taxon>Ascomycota</taxon>
        <taxon>Pezizomycotina</taxon>
        <taxon>Xylonomycetes</taxon>
        <taxon>Xylonales</taxon>
        <taxon>Xylonaceae</taxon>
        <taxon>Xylona</taxon>
    </lineage>
</organism>
<dbReference type="InParanoid" id="A0A165FTB8"/>
<reference evidence="2 3" key="1">
    <citation type="journal article" date="2016" name="Fungal Biol.">
        <title>The genome of Xylona heveae provides a window into fungal endophytism.</title>
        <authorList>
            <person name="Gazis R."/>
            <person name="Kuo A."/>
            <person name="Riley R."/>
            <person name="LaButti K."/>
            <person name="Lipzen A."/>
            <person name="Lin J."/>
            <person name="Amirebrahimi M."/>
            <person name="Hesse C.N."/>
            <person name="Spatafora J.W."/>
            <person name="Henrissat B."/>
            <person name="Hainaut M."/>
            <person name="Grigoriev I.V."/>
            <person name="Hibbett D.S."/>
        </authorList>
    </citation>
    <scope>NUCLEOTIDE SEQUENCE [LARGE SCALE GENOMIC DNA]</scope>
    <source>
        <strain evidence="2 3">TC161</strain>
    </source>
</reference>
<dbReference type="RefSeq" id="XP_018186906.1">
    <property type="nucleotide sequence ID" value="XM_018334413.1"/>
</dbReference>
<dbReference type="OrthoDB" id="5379885at2759"/>
<dbReference type="OMA" id="WFRTPPD"/>
<feature type="region of interest" description="Disordered" evidence="1">
    <location>
        <begin position="373"/>
        <end position="440"/>
    </location>
</feature>